<protein>
    <recommendedName>
        <fullName evidence="3">Glycosyltransferase subfamily 4-like N-terminal domain-containing protein</fullName>
    </recommendedName>
</protein>
<evidence type="ECO:0000313" key="5">
    <source>
        <dbReference type="Proteomes" id="UP001501074"/>
    </source>
</evidence>
<keyword evidence="5" id="KW-1185">Reference proteome</keyword>
<dbReference type="Proteomes" id="UP001501074">
    <property type="component" value="Unassembled WGS sequence"/>
</dbReference>
<comment type="caution">
    <text evidence="4">The sequence shown here is derived from an EMBL/GenBank/DDBJ whole genome shotgun (WGS) entry which is preliminary data.</text>
</comment>
<accession>A0ABP6Z1S1</accession>
<dbReference type="Gene3D" id="3.40.50.2000">
    <property type="entry name" value="Glycogen Phosphorylase B"/>
    <property type="match status" value="2"/>
</dbReference>
<name>A0ABP6Z1S1_9ACTN</name>
<organism evidence="4 5">
    <name type="scientific">Kineosporia mesophila</name>
    <dbReference type="NCBI Taxonomy" id="566012"/>
    <lineage>
        <taxon>Bacteria</taxon>
        <taxon>Bacillati</taxon>
        <taxon>Actinomycetota</taxon>
        <taxon>Actinomycetes</taxon>
        <taxon>Kineosporiales</taxon>
        <taxon>Kineosporiaceae</taxon>
        <taxon>Kineosporia</taxon>
    </lineage>
</organism>
<evidence type="ECO:0000256" key="1">
    <source>
        <dbReference type="ARBA" id="ARBA00022676"/>
    </source>
</evidence>
<gene>
    <name evidence="4" type="ORF">GCM10022223_06050</name>
</gene>
<keyword evidence="2" id="KW-0808">Transferase</keyword>
<dbReference type="Pfam" id="PF13692">
    <property type="entry name" value="Glyco_trans_1_4"/>
    <property type="match status" value="1"/>
</dbReference>
<dbReference type="InterPro" id="IPR050194">
    <property type="entry name" value="Glycosyltransferase_grp1"/>
</dbReference>
<dbReference type="InterPro" id="IPR028098">
    <property type="entry name" value="Glyco_trans_4-like_N"/>
</dbReference>
<evidence type="ECO:0000313" key="4">
    <source>
        <dbReference type="EMBL" id="GAA3593880.1"/>
    </source>
</evidence>
<dbReference type="PANTHER" id="PTHR45947">
    <property type="entry name" value="SULFOQUINOVOSYL TRANSFERASE SQD2"/>
    <property type="match status" value="1"/>
</dbReference>
<proteinExistence type="predicted"/>
<evidence type="ECO:0000256" key="2">
    <source>
        <dbReference type="ARBA" id="ARBA00022679"/>
    </source>
</evidence>
<dbReference type="Pfam" id="PF13439">
    <property type="entry name" value="Glyco_transf_4"/>
    <property type="match status" value="1"/>
</dbReference>
<reference evidence="5" key="1">
    <citation type="journal article" date="2019" name="Int. J. Syst. Evol. Microbiol.">
        <title>The Global Catalogue of Microorganisms (GCM) 10K type strain sequencing project: providing services to taxonomists for standard genome sequencing and annotation.</title>
        <authorList>
            <consortium name="The Broad Institute Genomics Platform"/>
            <consortium name="The Broad Institute Genome Sequencing Center for Infectious Disease"/>
            <person name="Wu L."/>
            <person name="Ma J."/>
        </authorList>
    </citation>
    <scope>NUCLEOTIDE SEQUENCE [LARGE SCALE GENOMIC DNA]</scope>
    <source>
        <strain evidence="5">JCM 16902</strain>
    </source>
</reference>
<keyword evidence="1" id="KW-0328">Glycosyltransferase</keyword>
<sequence>MHVLVYPHAMEIGGSQINAIELGSAVRNMGHEVTVLSEPGPLVTMVRDLGLDHVEIPLSRGRPSPVVMRALVELVRHRRIDVVHGHEWPPVVEAFLGPFLRLRTPTVATVMSMAVAPFLPRGLPLVVGTEDLRRQARANGYEDATLIAPPVDLVANAPDFDPGDFRVRHGLDPDRLLVVVCCRLVKELKLEGLLVACETIGELSREGHEVQLAVVGDGAAREAVRSAAERANAGADRAVVVLTGELPDPRPAYAAADVVLGMGGSALRGMAFGKPLVVQGEGGFWRVCRPDTIDGFLSAGWYGTEGGDSGHRRLRSELMPLLADAAVRRSLGEFSRHVVVTNFGLEAAARVQADVYARTLHDSPGRYRSSGLYRRDLARLATMLTAHKVRRRVRRALGTHTVDDFNAVGAAAASNSRK</sequence>
<dbReference type="PANTHER" id="PTHR45947:SF3">
    <property type="entry name" value="SULFOQUINOVOSYL TRANSFERASE SQD2"/>
    <property type="match status" value="1"/>
</dbReference>
<evidence type="ECO:0000259" key="3">
    <source>
        <dbReference type="Pfam" id="PF13439"/>
    </source>
</evidence>
<dbReference type="SUPFAM" id="SSF53756">
    <property type="entry name" value="UDP-Glycosyltransferase/glycogen phosphorylase"/>
    <property type="match status" value="1"/>
</dbReference>
<dbReference type="EMBL" id="BAAAZO010000001">
    <property type="protein sequence ID" value="GAA3593880.1"/>
    <property type="molecule type" value="Genomic_DNA"/>
</dbReference>
<feature type="domain" description="Glycosyltransferase subfamily 4-like N-terminal" evidence="3">
    <location>
        <begin position="12"/>
        <end position="110"/>
    </location>
</feature>